<feature type="region of interest" description="Disordered" evidence="1">
    <location>
        <begin position="101"/>
        <end position="127"/>
    </location>
</feature>
<organism evidence="3 4">
    <name type="scientific">Microlunatus elymi</name>
    <dbReference type="NCBI Taxonomy" id="2596828"/>
    <lineage>
        <taxon>Bacteria</taxon>
        <taxon>Bacillati</taxon>
        <taxon>Actinomycetota</taxon>
        <taxon>Actinomycetes</taxon>
        <taxon>Propionibacteriales</taxon>
        <taxon>Propionibacteriaceae</taxon>
        <taxon>Microlunatus</taxon>
    </lineage>
</organism>
<proteinExistence type="predicted"/>
<feature type="transmembrane region" description="Helical" evidence="2">
    <location>
        <begin position="42"/>
        <end position="63"/>
    </location>
</feature>
<sequence>MPFEWTYVQWAVTLLMIPVGVVLVAGIVAGGGLLILGHLPWFTWWFGLIYGGPAGVWVAVRLMRGVSFDEPLRFKLTTLPQEWGRQSRMRAETTIRWQMPWPPVRELPPTALELPDDSLGPPDSDEE</sequence>
<dbReference type="OrthoDB" id="4481052at2"/>
<dbReference type="RefSeq" id="WP_143984795.1">
    <property type="nucleotide sequence ID" value="NZ_CP041692.1"/>
</dbReference>
<evidence type="ECO:0000256" key="1">
    <source>
        <dbReference type="SAM" id="MobiDB-lite"/>
    </source>
</evidence>
<gene>
    <name evidence="3" type="ORF">FOE78_01725</name>
</gene>
<reference evidence="3 4" key="1">
    <citation type="submission" date="2019-07" db="EMBL/GenBank/DDBJ databases">
        <title>Microlunatus dokdonensis sp. nov. isolated from the rhizospheric soil of the wild plant Elymus tsukushiensis.</title>
        <authorList>
            <person name="Ghim S.-Y."/>
            <person name="Hwang Y.-J."/>
            <person name="Son J.-S."/>
            <person name="Shin J.-H."/>
        </authorList>
    </citation>
    <scope>NUCLEOTIDE SEQUENCE [LARGE SCALE GENOMIC DNA]</scope>
    <source>
        <strain evidence="3 4">KUDC0627</strain>
    </source>
</reference>
<keyword evidence="2" id="KW-1133">Transmembrane helix</keyword>
<dbReference type="Proteomes" id="UP000319263">
    <property type="component" value="Chromosome"/>
</dbReference>
<evidence type="ECO:0000256" key="2">
    <source>
        <dbReference type="SAM" id="Phobius"/>
    </source>
</evidence>
<evidence type="ECO:0000313" key="3">
    <source>
        <dbReference type="EMBL" id="QDP94806.1"/>
    </source>
</evidence>
<name>A0A516PUD4_9ACTN</name>
<dbReference type="KEGG" id="mik:FOE78_01725"/>
<evidence type="ECO:0000313" key="4">
    <source>
        <dbReference type="Proteomes" id="UP000319263"/>
    </source>
</evidence>
<accession>A0A516PUD4</accession>
<feature type="transmembrane region" description="Helical" evidence="2">
    <location>
        <begin position="12"/>
        <end position="36"/>
    </location>
</feature>
<feature type="compositionally biased region" description="Low complexity" evidence="1">
    <location>
        <begin position="117"/>
        <end position="127"/>
    </location>
</feature>
<keyword evidence="4" id="KW-1185">Reference proteome</keyword>
<keyword evidence="2" id="KW-0812">Transmembrane</keyword>
<dbReference type="AlphaFoldDB" id="A0A516PUD4"/>
<protein>
    <submittedName>
        <fullName evidence="3">Uncharacterized protein</fullName>
    </submittedName>
</protein>
<dbReference type="EMBL" id="CP041692">
    <property type="protein sequence ID" value="QDP94806.1"/>
    <property type="molecule type" value="Genomic_DNA"/>
</dbReference>
<keyword evidence="2" id="KW-0472">Membrane</keyword>